<evidence type="ECO:0000256" key="2">
    <source>
        <dbReference type="ARBA" id="ARBA00022801"/>
    </source>
</evidence>
<evidence type="ECO:0000256" key="1">
    <source>
        <dbReference type="ARBA" id="ARBA00022723"/>
    </source>
</evidence>
<dbReference type="GO" id="GO:0016787">
    <property type="term" value="F:hydrolase activity"/>
    <property type="evidence" value="ECO:0007669"/>
    <property type="project" value="UniProtKB-KW"/>
</dbReference>
<dbReference type="SUPFAM" id="SSF56784">
    <property type="entry name" value="HAD-like"/>
    <property type="match status" value="1"/>
</dbReference>
<proteinExistence type="predicted"/>
<accession>A0ABX1X5D0</accession>
<evidence type="ECO:0000313" key="5">
    <source>
        <dbReference type="EMBL" id="NOU63215.1"/>
    </source>
</evidence>
<dbReference type="InterPro" id="IPR006439">
    <property type="entry name" value="HAD-SF_hydro_IA"/>
</dbReference>
<dbReference type="NCBIfam" id="TIGR01549">
    <property type="entry name" value="HAD-SF-IA-v1"/>
    <property type="match status" value="1"/>
</dbReference>
<dbReference type="RefSeq" id="WP_171629022.1">
    <property type="nucleotide sequence ID" value="NZ_WHNY01000009.1"/>
</dbReference>
<dbReference type="InterPro" id="IPR041492">
    <property type="entry name" value="HAD_2"/>
</dbReference>
<dbReference type="PANTHER" id="PTHR43434:SF23">
    <property type="entry name" value="PHOSPHOGLYCOLATE PHOSPHATASE"/>
    <property type="match status" value="1"/>
</dbReference>
<dbReference type="InterPro" id="IPR023214">
    <property type="entry name" value="HAD_sf"/>
</dbReference>
<dbReference type="InterPro" id="IPR050155">
    <property type="entry name" value="HAD-like_hydrolase_sf"/>
</dbReference>
<organism evidence="5 6">
    <name type="scientific">Paenibacillus plantarum</name>
    <dbReference type="NCBI Taxonomy" id="2654975"/>
    <lineage>
        <taxon>Bacteria</taxon>
        <taxon>Bacillati</taxon>
        <taxon>Bacillota</taxon>
        <taxon>Bacilli</taxon>
        <taxon>Bacillales</taxon>
        <taxon>Paenibacillaceae</taxon>
        <taxon>Paenibacillus</taxon>
    </lineage>
</organism>
<name>A0ABX1X5D0_9BACL</name>
<keyword evidence="4" id="KW-0119">Carbohydrate metabolism</keyword>
<keyword evidence="2 5" id="KW-0378">Hydrolase</keyword>
<dbReference type="Gene3D" id="3.40.50.1000">
    <property type="entry name" value="HAD superfamily/HAD-like"/>
    <property type="match status" value="1"/>
</dbReference>
<evidence type="ECO:0000256" key="4">
    <source>
        <dbReference type="ARBA" id="ARBA00023277"/>
    </source>
</evidence>
<evidence type="ECO:0000313" key="6">
    <source>
        <dbReference type="Proteomes" id="UP000653578"/>
    </source>
</evidence>
<protein>
    <submittedName>
        <fullName evidence="5">HAD-IIIA family hydrolase</fullName>
    </submittedName>
</protein>
<keyword evidence="1" id="KW-0479">Metal-binding</keyword>
<sequence>MKIKGIIFDLDETIINTCILKQFRDRRDWDTCYLRASECTVYDHMIETLAKIDESGIPIGFVTNSPRKYAITLLTSHNIRFDALVAYHDCTPRKPHPDPMLKCAELLKISPEHILSIGDDVNDIRAANSAGMISVAVTWGVSSREDLLRVNPNFIFNSGIDILSII</sequence>
<dbReference type="Proteomes" id="UP000653578">
    <property type="component" value="Unassembled WGS sequence"/>
</dbReference>
<gene>
    <name evidence="5" type="ORF">GC096_04030</name>
</gene>
<dbReference type="NCBIfam" id="TIGR01509">
    <property type="entry name" value="HAD-SF-IA-v3"/>
    <property type="match status" value="1"/>
</dbReference>
<dbReference type="InterPro" id="IPR006549">
    <property type="entry name" value="HAD-SF_hydro_IIIA"/>
</dbReference>
<dbReference type="PANTHER" id="PTHR43434">
    <property type="entry name" value="PHOSPHOGLYCOLATE PHOSPHATASE"/>
    <property type="match status" value="1"/>
</dbReference>
<evidence type="ECO:0000256" key="3">
    <source>
        <dbReference type="ARBA" id="ARBA00022842"/>
    </source>
</evidence>
<dbReference type="Pfam" id="PF13419">
    <property type="entry name" value="HAD_2"/>
    <property type="match status" value="1"/>
</dbReference>
<keyword evidence="3" id="KW-0460">Magnesium</keyword>
<dbReference type="InterPro" id="IPR036412">
    <property type="entry name" value="HAD-like_sf"/>
</dbReference>
<dbReference type="NCBIfam" id="TIGR01662">
    <property type="entry name" value="HAD-SF-IIIA"/>
    <property type="match status" value="1"/>
</dbReference>
<reference evidence="5 6" key="1">
    <citation type="submission" date="2019-10" db="EMBL/GenBank/DDBJ databases">
        <title>Description of Paenibacillus humi sp. nov.</title>
        <authorList>
            <person name="Carlier A."/>
            <person name="Qi S."/>
        </authorList>
    </citation>
    <scope>NUCLEOTIDE SEQUENCE [LARGE SCALE GENOMIC DNA]</scope>
    <source>
        <strain evidence="5 6">LMG 31461</strain>
    </source>
</reference>
<keyword evidence="6" id="KW-1185">Reference proteome</keyword>
<dbReference type="EMBL" id="WHNY01000009">
    <property type="protein sequence ID" value="NOU63215.1"/>
    <property type="molecule type" value="Genomic_DNA"/>
</dbReference>
<comment type="caution">
    <text evidence="5">The sequence shown here is derived from an EMBL/GenBank/DDBJ whole genome shotgun (WGS) entry which is preliminary data.</text>
</comment>